<sequence length="254" mass="27808">MQTKMAGRLAKTAIMLAIGCTSFAHAAGTRWSVGVGAGVSSELYKDTDYTTGSTLVGGYEGDYVYFRGRELGYRVLPQDSAQNFSLRLIYDGRHFDPSDSDDHQMRELDKRHATGLIGPKYELRLPLGKLEVGAAIEFTGEHDGYMAHAGWSYPIIAGPWGLIPGIGYEYNSSKMTNYLYGVSAGEASRSGLDQYDADGAGQFYIGLNGFYHLTDNVRFDAGLRLTSYDSEIEDSPMVSHGENVAFFTGASYLF</sequence>
<keyword evidence="3 6" id="KW-0732">Signal</keyword>
<dbReference type="RefSeq" id="WP_225250126.1">
    <property type="nucleotide sequence ID" value="NZ_JAIWIU010000042.1"/>
</dbReference>
<evidence type="ECO:0000256" key="2">
    <source>
        <dbReference type="ARBA" id="ARBA00005722"/>
    </source>
</evidence>
<keyword evidence="4" id="KW-0472">Membrane</keyword>
<evidence type="ECO:0000256" key="3">
    <source>
        <dbReference type="ARBA" id="ARBA00022729"/>
    </source>
</evidence>
<evidence type="ECO:0000256" key="4">
    <source>
        <dbReference type="ARBA" id="ARBA00023136"/>
    </source>
</evidence>
<feature type="chain" id="PRO_5045168577" evidence="6">
    <location>
        <begin position="27"/>
        <end position="254"/>
    </location>
</feature>
<organism evidence="7 8">
    <name type="scientific">Vibrio tritonius</name>
    <dbReference type="NCBI Taxonomy" id="1435069"/>
    <lineage>
        <taxon>Bacteria</taxon>
        <taxon>Pseudomonadati</taxon>
        <taxon>Pseudomonadota</taxon>
        <taxon>Gammaproteobacteria</taxon>
        <taxon>Vibrionales</taxon>
        <taxon>Vibrionaceae</taxon>
        <taxon>Vibrio</taxon>
    </lineage>
</organism>
<evidence type="ECO:0000256" key="1">
    <source>
        <dbReference type="ARBA" id="ARBA00004442"/>
    </source>
</evidence>
<accession>A0ABS7YJS3</accession>
<dbReference type="EMBL" id="JAIWIU010000042">
    <property type="protein sequence ID" value="MCA2015932.1"/>
    <property type="molecule type" value="Genomic_DNA"/>
</dbReference>
<comment type="subcellular location">
    <subcellularLocation>
        <location evidence="1">Cell outer membrane</location>
    </subcellularLocation>
</comment>
<gene>
    <name evidence="7" type="ORF">LDJ79_07405</name>
</gene>
<evidence type="ECO:0000256" key="5">
    <source>
        <dbReference type="ARBA" id="ARBA00023237"/>
    </source>
</evidence>
<dbReference type="InterPro" id="IPR010583">
    <property type="entry name" value="MipA"/>
</dbReference>
<comment type="similarity">
    <text evidence="2">Belongs to the MipA/OmpV family.</text>
</comment>
<evidence type="ECO:0000256" key="6">
    <source>
        <dbReference type="SAM" id="SignalP"/>
    </source>
</evidence>
<evidence type="ECO:0000313" key="7">
    <source>
        <dbReference type="EMBL" id="MCA2015932.1"/>
    </source>
</evidence>
<protein>
    <submittedName>
        <fullName evidence="7">MipA/OmpV family protein</fullName>
    </submittedName>
</protein>
<name>A0ABS7YJS3_9VIBR</name>
<evidence type="ECO:0000313" key="8">
    <source>
        <dbReference type="Proteomes" id="UP001199044"/>
    </source>
</evidence>
<dbReference type="Pfam" id="PF06629">
    <property type="entry name" value="MipA"/>
    <property type="match status" value="1"/>
</dbReference>
<keyword evidence="5" id="KW-0998">Cell outer membrane</keyword>
<dbReference type="PANTHER" id="PTHR38776:SF1">
    <property type="entry name" value="MLTA-INTERACTING PROTEIN-RELATED"/>
    <property type="match status" value="1"/>
</dbReference>
<comment type="caution">
    <text evidence="7">The sequence shown here is derived from an EMBL/GenBank/DDBJ whole genome shotgun (WGS) entry which is preliminary data.</text>
</comment>
<dbReference type="PANTHER" id="PTHR38776">
    <property type="entry name" value="MLTA-INTERACTING PROTEIN-RELATED"/>
    <property type="match status" value="1"/>
</dbReference>
<reference evidence="8" key="1">
    <citation type="submission" date="2023-07" db="EMBL/GenBank/DDBJ databases">
        <title>Molecular identification of indigenous halophilic bacteria isolated from red sea cost, biodegradation of synthetic dyes and assessment of degraded metabolite toxicity.</title>
        <authorList>
            <person name="Chaieb K."/>
            <person name="Altayb H.N."/>
        </authorList>
    </citation>
    <scope>NUCLEOTIDE SEQUENCE [LARGE SCALE GENOMIC DNA]</scope>
    <source>
        <strain evidence="8">K20</strain>
    </source>
</reference>
<dbReference type="Proteomes" id="UP001199044">
    <property type="component" value="Unassembled WGS sequence"/>
</dbReference>
<proteinExistence type="inferred from homology"/>
<feature type="signal peptide" evidence="6">
    <location>
        <begin position="1"/>
        <end position="26"/>
    </location>
</feature>
<keyword evidence="8" id="KW-1185">Reference proteome</keyword>